<protein>
    <submittedName>
        <fullName evidence="2">Uncharacterized protein</fullName>
    </submittedName>
</protein>
<evidence type="ECO:0000313" key="2">
    <source>
        <dbReference type="EMBL" id="KAJ7716383.1"/>
    </source>
</evidence>
<gene>
    <name evidence="2" type="ORF">DFH07DRAFT_934257</name>
</gene>
<feature type="compositionally biased region" description="Low complexity" evidence="1">
    <location>
        <begin position="465"/>
        <end position="477"/>
    </location>
</feature>
<reference evidence="2" key="1">
    <citation type="submission" date="2023-03" db="EMBL/GenBank/DDBJ databases">
        <title>Massive genome expansion in bonnet fungi (Mycena s.s.) driven by repeated elements and novel gene families across ecological guilds.</title>
        <authorList>
            <consortium name="Lawrence Berkeley National Laboratory"/>
            <person name="Harder C.B."/>
            <person name="Miyauchi S."/>
            <person name="Viragh M."/>
            <person name="Kuo A."/>
            <person name="Thoen E."/>
            <person name="Andreopoulos B."/>
            <person name="Lu D."/>
            <person name="Skrede I."/>
            <person name="Drula E."/>
            <person name="Henrissat B."/>
            <person name="Morin E."/>
            <person name="Kohler A."/>
            <person name="Barry K."/>
            <person name="LaButti K."/>
            <person name="Morin E."/>
            <person name="Salamov A."/>
            <person name="Lipzen A."/>
            <person name="Mereny Z."/>
            <person name="Hegedus B."/>
            <person name="Baldrian P."/>
            <person name="Stursova M."/>
            <person name="Weitz H."/>
            <person name="Taylor A."/>
            <person name="Grigoriev I.V."/>
            <person name="Nagy L.G."/>
            <person name="Martin F."/>
            <person name="Kauserud H."/>
        </authorList>
    </citation>
    <scope>NUCLEOTIDE SEQUENCE</scope>
    <source>
        <strain evidence="2">CBHHK188m</strain>
    </source>
</reference>
<name>A0AAD7HBK2_9AGAR</name>
<keyword evidence="3" id="KW-1185">Reference proteome</keyword>
<dbReference type="EMBL" id="JARJLG010000332">
    <property type="protein sequence ID" value="KAJ7716383.1"/>
    <property type="molecule type" value="Genomic_DNA"/>
</dbReference>
<evidence type="ECO:0000256" key="1">
    <source>
        <dbReference type="SAM" id="MobiDB-lite"/>
    </source>
</evidence>
<evidence type="ECO:0000313" key="3">
    <source>
        <dbReference type="Proteomes" id="UP001215280"/>
    </source>
</evidence>
<accession>A0AAD7HBK2</accession>
<feature type="compositionally biased region" description="Pro residues" evidence="1">
    <location>
        <begin position="478"/>
        <end position="493"/>
    </location>
</feature>
<dbReference type="Gene3D" id="3.30.559.30">
    <property type="entry name" value="Nonribosomal peptide synthetase, condensation domain"/>
    <property type="match status" value="1"/>
</dbReference>
<feature type="region of interest" description="Disordered" evidence="1">
    <location>
        <begin position="581"/>
        <end position="608"/>
    </location>
</feature>
<proteinExistence type="predicted"/>
<feature type="compositionally biased region" description="Basic and acidic residues" evidence="1">
    <location>
        <begin position="585"/>
        <end position="598"/>
    </location>
</feature>
<organism evidence="2 3">
    <name type="scientific">Mycena maculata</name>
    <dbReference type="NCBI Taxonomy" id="230809"/>
    <lineage>
        <taxon>Eukaryota</taxon>
        <taxon>Fungi</taxon>
        <taxon>Dikarya</taxon>
        <taxon>Basidiomycota</taxon>
        <taxon>Agaricomycotina</taxon>
        <taxon>Agaricomycetes</taxon>
        <taxon>Agaricomycetidae</taxon>
        <taxon>Agaricales</taxon>
        <taxon>Marasmiineae</taxon>
        <taxon>Mycenaceae</taxon>
        <taxon>Mycena</taxon>
    </lineage>
</organism>
<sequence>MFTPAGIKSGPTWHKETRSFVQTIMTAISNSMPAMPHTMPAVSHTMPLSHPIQEPASATTMPTYRRTMSQNEISYFLPSRAYGLNDMSCRLIFRAPPTLITPIRIRIVWAIMRLRHTLMACRFEMEPGCYDDAQFVYTPPSTPREALAEAAACVRVYNDVTGPELMQDFLSGPRTLSADCLSALHVANHGRVAPGINEYHMLAMYHHGINDTLAVGGSLQITLELLGGPATPGGAPRSDVELARLLDDEWRRRWSVARDPADVIVPATEARILGLPRSKFCEAAWKVDHQLIQKRFIGGHVFPRIKTTVVQHRLFQVKFSVAQTTAILAKCKSHGVTLQNTMFALCNVAWIRLCAAHPEIPAPKALPMLMYTAISIRRYLAPRSPLSSDMSLALEYFNVVLPAFLPRKADPRKVFWARGRAVQRQMFAYAHSPLLLGRSLVTSAARGRRAKAFARLDDEKDGTLPRRASPSPRALASPSPPNPKPAPAPNAPPPAAALLGLSLAGNTDAIVRPAAYPALALVDIAGGARKAPGGMLFAQRTFLGRLNVTLHWDGGAFGRGVVEEFWGSVVRGVREFLLEEDGEAGEGRREEEELEPLRGGKVRGRARL</sequence>
<feature type="compositionally biased region" description="Basic and acidic residues" evidence="1">
    <location>
        <begin position="454"/>
        <end position="464"/>
    </location>
</feature>
<dbReference type="InterPro" id="IPR023213">
    <property type="entry name" value="CAT-like_dom_sf"/>
</dbReference>
<feature type="region of interest" description="Disordered" evidence="1">
    <location>
        <begin position="454"/>
        <end position="493"/>
    </location>
</feature>
<dbReference type="AlphaFoldDB" id="A0AAD7HBK2"/>
<comment type="caution">
    <text evidence="2">The sequence shown here is derived from an EMBL/GenBank/DDBJ whole genome shotgun (WGS) entry which is preliminary data.</text>
</comment>
<dbReference type="Gene3D" id="3.30.559.10">
    <property type="entry name" value="Chloramphenicol acetyltransferase-like domain"/>
    <property type="match status" value="1"/>
</dbReference>
<dbReference type="Proteomes" id="UP001215280">
    <property type="component" value="Unassembled WGS sequence"/>
</dbReference>